<keyword evidence="1" id="KW-1133">Transmembrane helix</keyword>
<reference evidence="2 3" key="1">
    <citation type="submission" date="2022-11" db="EMBL/GenBank/DDBJ databases">
        <title>Mycobacterium sp. nov.</title>
        <authorList>
            <person name="Papic B."/>
            <person name="Spicic S."/>
            <person name="Duvnjak S."/>
        </authorList>
    </citation>
    <scope>NUCLEOTIDE SEQUENCE [LARGE SCALE GENOMIC DNA]</scope>
    <source>
        <strain evidence="2 3">CVI_P4</strain>
    </source>
</reference>
<proteinExistence type="predicted"/>
<keyword evidence="1" id="KW-0812">Transmembrane</keyword>
<feature type="transmembrane region" description="Helical" evidence="1">
    <location>
        <begin position="138"/>
        <end position="158"/>
    </location>
</feature>
<dbReference type="RefSeq" id="WP_265997581.1">
    <property type="nucleotide sequence ID" value="NZ_JAPJDN010000010.1"/>
</dbReference>
<protein>
    <submittedName>
        <fullName evidence="2">Uncharacterized protein</fullName>
    </submittedName>
</protein>
<evidence type="ECO:0000313" key="2">
    <source>
        <dbReference type="EMBL" id="MCX2937920.1"/>
    </source>
</evidence>
<dbReference type="Proteomes" id="UP001300745">
    <property type="component" value="Unassembled WGS sequence"/>
</dbReference>
<name>A0ABT3SEH4_9MYCO</name>
<keyword evidence="1" id="KW-0472">Membrane</keyword>
<keyword evidence="3" id="KW-1185">Reference proteome</keyword>
<organism evidence="2 3">
    <name type="scientific">Mycobacterium pinniadriaticum</name>
    <dbReference type="NCBI Taxonomy" id="2994102"/>
    <lineage>
        <taxon>Bacteria</taxon>
        <taxon>Bacillati</taxon>
        <taxon>Actinomycetota</taxon>
        <taxon>Actinomycetes</taxon>
        <taxon>Mycobacteriales</taxon>
        <taxon>Mycobacteriaceae</taxon>
        <taxon>Mycobacterium</taxon>
    </lineage>
</organism>
<evidence type="ECO:0000256" key="1">
    <source>
        <dbReference type="SAM" id="Phobius"/>
    </source>
</evidence>
<evidence type="ECO:0000313" key="3">
    <source>
        <dbReference type="Proteomes" id="UP001300745"/>
    </source>
</evidence>
<gene>
    <name evidence="2" type="ORF">ORI27_14525</name>
</gene>
<accession>A0ABT3SEH4</accession>
<comment type="caution">
    <text evidence="2">The sequence shown here is derived from an EMBL/GenBank/DDBJ whole genome shotgun (WGS) entry which is preliminary data.</text>
</comment>
<sequence>MSTETAVRTAVVFVHGLLERRPMDTFDDFAKTVLAPQDGRWEYYPQPIEITDSYEARRYVVPSAGIELYEYDWSFLMTNARYAGFVPALGRLFLRRPRNVPDPLFGIWRVMWMVVLIPLTVLAGLLIVGGYFLQTGVAGWIIGLVTSVVVLTAVLAVLRTAPRALIRSFLTTGFINVARYFDPAVPESHAARRAIRGGLVDLLYTLHQGRYARIVVVGHGIGGYIAYDAMTTLWDETHELRAAPAATPGGLSSLGDLEAAADRLVADPDAAGALDDFQVAQFALWRDVRAQGNPWRITDFVTIGTPMALADLFVGRPPILSGLGSSDSKRRELFNRLIRRGVVVTCPPRSEAAPVDAAESGPASYGIDVSGATVLGPQSPFAVTRWTNLWFPVRRGSIRGDWFGGVLRPLFGPGIREVLVNGNEPDRLRPGAAQTKYFKHPDRAGDGDVAFHLREVLGLHDHSGLDASMSAPEPDPATVGRVVYRSWQRSM</sequence>
<feature type="transmembrane region" description="Helical" evidence="1">
    <location>
        <begin position="106"/>
        <end position="132"/>
    </location>
</feature>
<dbReference type="EMBL" id="JAPJDO010000010">
    <property type="protein sequence ID" value="MCX2937920.1"/>
    <property type="molecule type" value="Genomic_DNA"/>
</dbReference>